<keyword evidence="2" id="KW-1185">Reference proteome</keyword>
<protein>
    <recommendedName>
        <fullName evidence="3">Nucleoside 2-deoxyribosyltransferase</fullName>
    </recommendedName>
</protein>
<comment type="caution">
    <text evidence="1">The sequence shown here is derived from an EMBL/GenBank/DDBJ whole genome shotgun (WGS) entry which is preliminary data.</text>
</comment>
<sequence>MKIAICGSMSFIDEMEAIAADLRAHVEAVFTPVREEGDLDWDSLPLEQAVDRKRGYLLGYLEQIRACDGVLIANFEKHGVAGYVGPNTLVEAAFAHAAGKPVAFLNPPGPQPARLEALAMMTICLDGGGAAIPAWAAGLAP</sequence>
<evidence type="ECO:0000313" key="2">
    <source>
        <dbReference type="Proteomes" id="UP001228905"/>
    </source>
</evidence>
<name>A0ABU0ILJ6_9CAUL</name>
<evidence type="ECO:0008006" key="3">
    <source>
        <dbReference type="Google" id="ProtNLM"/>
    </source>
</evidence>
<evidence type="ECO:0000313" key="1">
    <source>
        <dbReference type="EMBL" id="MDQ0462893.1"/>
    </source>
</evidence>
<accession>A0ABU0ILJ6</accession>
<proteinExistence type="predicted"/>
<dbReference type="EMBL" id="JAUSVS010000001">
    <property type="protein sequence ID" value="MDQ0462893.1"/>
    <property type="molecule type" value="Genomic_DNA"/>
</dbReference>
<dbReference type="Gene3D" id="3.40.50.450">
    <property type="match status" value="1"/>
</dbReference>
<gene>
    <name evidence="1" type="ORF">QO010_000641</name>
</gene>
<organism evidence="1 2">
    <name type="scientific">Caulobacter ginsengisoli</name>
    <dbReference type="NCBI Taxonomy" id="400775"/>
    <lineage>
        <taxon>Bacteria</taxon>
        <taxon>Pseudomonadati</taxon>
        <taxon>Pseudomonadota</taxon>
        <taxon>Alphaproteobacteria</taxon>
        <taxon>Caulobacterales</taxon>
        <taxon>Caulobacteraceae</taxon>
        <taxon>Caulobacter</taxon>
    </lineage>
</organism>
<dbReference type="RefSeq" id="WP_307345874.1">
    <property type="nucleotide sequence ID" value="NZ_JAUSVS010000001.1"/>
</dbReference>
<dbReference type="Proteomes" id="UP001228905">
    <property type="component" value="Unassembled WGS sequence"/>
</dbReference>
<reference evidence="1 2" key="1">
    <citation type="submission" date="2023-07" db="EMBL/GenBank/DDBJ databases">
        <title>Genomic Encyclopedia of Type Strains, Phase IV (KMG-IV): sequencing the most valuable type-strain genomes for metagenomic binning, comparative biology and taxonomic classification.</title>
        <authorList>
            <person name="Goeker M."/>
        </authorList>
    </citation>
    <scope>NUCLEOTIDE SEQUENCE [LARGE SCALE GENOMIC DNA]</scope>
    <source>
        <strain evidence="1 2">DSM 18695</strain>
    </source>
</reference>